<proteinExistence type="predicted"/>
<keyword evidence="2" id="KW-1185">Reference proteome</keyword>
<evidence type="ECO:0008006" key="3">
    <source>
        <dbReference type="Google" id="ProtNLM"/>
    </source>
</evidence>
<evidence type="ECO:0000313" key="1">
    <source>
        <dbReference type="EMBL" id="KAK7413687.1"/>
    </source>
</evidence>
<organism evidence="1 2">
    <name type="scientific">Neonectria magnoliae</name>
    <dbReference type="NCBI Taxonomy" id="2732573"/>
    <lineage>
        <taxon>Eukaryota</taxon>
        <taxon>Fungi</taxon>
        <taxon>Dikarya</taxon>
        <taxon>Ascomycota</taxon>
        <taxon>Pezizomycotina</taxon>
        <taxon>Sordariomycetes</taxon>
        <taxon>Hypocreomycetidae</taxon>
        <taxon>Hypocreales</taxon>
        <taxon>Nectriaceae</taxon>
        <taxon>Neonectria</taxon>
    </lineage>
</organism>
<comment type="caution">
    <text evidence="1">The sequence shown here is derived from an EMBL/GenBank/DDBJ whole genome shotgun (WGS) entry which is preliminary data.</text>
</comment>
<dbReference type="EMBL" id="JAZAVK010000404">
    <property type="protein sequence ID" value="KAK7413687.1"/>
    <property type="molecule type" value="Genomic_DNA"/>
</dbReference>
<gene>
    <name evidence="1" type="ORF">QQZ08_012568</name>
</gene>
<dbReference type="Proteomes" id="UP001498421">
    <property type="component" value="Unassembled WGS sequence"/>
</dbReference>
<feature type="non-terminal residue" evidence="1">
    <location>
        <position position="79"/>
    </location>
</feature>
<protein>
    <recommendedName>
        <fullName evidence="3">Protein kinase domain-containing protein</fullName>
    </recommendedName>
</protein>
<reference evidence="1 2" key="1">
    <citation type="journal article" date="2025" name="Microbiol. Resour. Announc.">
        <title>Draft genome sequences for Neonectria magnoliae and Neonectria punicea, canker pathogens of Liriodendron tulipifera and Acer saccharum in West Virginia.</title>
        <authorList>
            <person name="Petronek H.M."/>
            <person name="Kasson M.T."/>
            <person name="Metheny A.M."/>
            <person name="Stauder C.M."/>
            <person name="Lovett B."/>
            <person name="Lynch S.C."/>
            <person name="Garnas J.R."/>
            <person name="Kasson L.R."/>
            <person name="Stajich J.E."/>
        </authorList>
    </citation>
    <scope>NUCLEOTIDE SEQUENCE [LARGE SCALE GENOMIC DNA]</scope>
    <source>
        <strain evidence="1 2">NRRL 64651</strain>
    </source>
</reference>
<sequence length="79" mass="8937">MADMHLTQLTFQHNDAIEDEDDARDKYVVRQLFRKLASDGRLASGFGPQTGVGHESTFRLFSEDLRPSNVLINKDLCVV</sequence>
<accession>A0ABR1GYG5</accession>
<name>A0ABR1GYG5_9HYPO</name>
<evidence type="ECO:0000313" key="2">
    <source>
        <dbReference type="Proteomes" id="UP001498421"/>
    </source>
</evidence>